<protein>
    <submittedName>
        <fullName evidence="1">Serine/threonine-protein kinase AFC3-like protein</fullName>
    </submittedName>
</protein>
<evidence type="ECO:0000313" key="1">
    <source>
        <dbReference type="EMBL" id="OMP12447.1"/>
    </source>
</evidence>
<organism evidence="1 2">
    <name type="scientific">Corchorus olitorius</name>
    <dbReference type="NCBI Taxonomy" id="93759"/>
    <lineage>
        <taxon>Eukaryota</taxon>
        <taxon>Viridiplantae</taxon>
        <taxon>Streptophyta</taxon>
        <taxon>Embryophyta</taxon>
        <taxon>Tracheophyta</taxon>
        <taxon>Spermatophyta</taxon>
        <taxon>Magnoliopsida</taxon>
        <taxon>eudicotyledons</taxon>
        <taxon>Gunneridae</taxon>
        <taxon>Pentapetalae</taxon>
        <taxon>rosids</taxon>
        <taxon>malvids</taxon>
        <taxon>Malvales</taxon>
        <taxon>Malvaceae</taxon>
        <taxon>Grewioideae</taxon>
        <taxon>Apeibeae</taxon>
        <taxon>Corchorus</taxon>
    </lineage>
</organism>
<accession>A0A1R3KZH9</accession>
<dbReference type="AlphaFoldDB" id="A0A1R3KZH9"/>
<comment type="caution">
    <text evidence="1">The sequence shown here is derived from an EMBL/GenBank/DDBJ whole genome shotgun (WGS) entry which is preliminary data.</text>
</comment>
<keyword evidence="1" id="KW-0418">Kinase</keyword>
<gene>
    <name evidence="1" type="ORF">COLO4_03196</name>
</gene>
<evidence type="ECO:0000313" key="2">
    <source>
        <dbReference type="Proteomes" id="UP000187203"/>
    </source>
</evidence>
<dbReference type="EMBL" id="AWUE01009321">
    <property type="protein sequence ID" value="OMP12447.1"/>
    <property type="molecule type" value="Genomic_DNA"/>
</dbReference>
<dbReference type="GO" id="GO:0016301">
    <property type="term" value="F:kinase activity"/>
    <property type="evidence" value="ECO:0007669"/>
    <property type="project" value="UniProtKB-KW"/>
</dbReference>
<dbReference type="Proteomes" id="UP000187203">
    <property type="component" value="Unassembled WGS sequence"/>
</dbReference>
<name>A0A1R3KZH9_9ROSI</name>
<sequence>MSCDIEEVYVPRPHVFCVGMGWNRPCTYWVTALMLLPSGESLPRRRGGVTSLALPWDEDMMEIANSSDPAIGVMKDQKEGQSAYRKEIIPIYQPKKKGIGNAPVSS</sequence>
<keyword evidence="1" id="KW-0808">Transferase</keyword>
<reference evidence="2" key="1">
    <citation type="submission" date="2013-09" db="EMBL/GenBank/DDBJ databases">
        <title>Corchorus olitorius genome sequencing.</title>
        <authorList>
            <person name="Alam M."/>
            <person name="Haque M.S."/>
            <person name="Islam M.S."/>
            <person name="Emdad E.M."/>
            <person name="Islam M.M."/>
            <person name="Ahmed B."/>
            <person name="Halim A."/>
            <person name="Hossen Q.M.M."/>
            <person name="Hossain M.Z."/>
            <person name="Ahmed R."/>
            <person name="Khan M.M."/>
            <person name="Islam R."/>
            <person name="Rashid M.M."/>
            <person name="Khan S.A."/>
            <person name="Rahman M.S."/>
            <person name="Alam M."/>
            <person name="Yahiya A.S."/>
            <person name="Khan M.S."/>
            <person name="Azam M.S."/>
            <person name="Haque T."/>
            <person name="Lashkar M.Z.H."/>
            <person name="Akhand A.I."/>
            <person name="Morshed G."/>
            <person name="Roy S."/>
            <person name="Uddin K.S."/>
            <person name="Rabeya T."/>
            <person name="Hossain A.S."/>
            <person name="Chowdhury A."/>
            <person name="Snigdha A.R."/>
            <person name="Mortoza M.S."/>
            <person name="Matin S.A."/>
            <person name="Hoque S.M.E."/>
            <person name="Islam M.K."/>
            <person name="Roy D.K."/>
            <person name="Haider R."/>
            <person name="Moosa M.M."/>
            <person name="Elias S.M."/>
            <person name="Hasan A.M."/>
            <person name="Jahan S."/>
            <person name="Shafiuddin M."/>
            <person name="Mahmood N."/>
            <person name="Shommy N.S."/>
        </authorList>
    </citation>
    <scope>NUCLEOTIDE SEQUENCE [LARGE SCALE GENOMIC DNA]</scope>
    <source>
        <strain evidence="2">cv. O-4</strain>
    </source>
</reference>
<proteinExistence type="predicted"/>
<keyword evidence="2" id="KW-1185">Reference proteome</keyword>